<evidence type="ECO:0000256" key="2">
    <source>
        <dbReference type="ARBA" id="ARBA00012722"/>
    </source>
</evidence>
<accession>A0A381PJ80</accession>
<dbReference type="PROSITE" id="PS01056">
    <property type="entry name" value="DNA_LIGASE_N2"/>
    <property type="match status" value="1"/>
</dbReference>
<dbReference type="GO" id="GO:0003677">
    <property type="term" value="F:DNA binding"/>
    <property type="evidence" value="ECO:0007669"/>
    <property type="project" value="InterPro"/>
</dbReference>
<keyword evidence="8" id="KW-0460">Magnesium</keyword>
<dbReference type="GO" id="GO:0046872">
    <property type="term" value="F:metal ion binding"/>
    <property type="evidence" value="ECO:0007669"/>
    <property type="project" value="UniProtKB-KW"/>
</dbReference>
<dbReference type="SUPFAM" id="SSF52113">
    <property type="entry name" value="BRCT domain"/>
    <property type="match status" value="1"/>
</dbReference>
<dbReference type="Pfam" id="PF03120">
    <property type="entry name" value="OB_DNA_ligase"/>
    <property type="match status" value="1"/>
</dbReference>
<dbReference type="PANTHER" id="PTHR23389:SF9">
    <property type="entry name" value="DNA LIGASE"/>
    <property type="match status" value="1"/>
</dbReference>
<dbReference type="InterPro" id="IPR012340">
    <property type="entry name" value="NA-bd_OB-fold"/>
</dbReference>
<dbReference type="Gene3D" id="3.40.50.10190">
    <property type="entry name" value="BRCT domain"/>
    <property type="match status" value="1"/>
</dbReference>
<dbReference type="InterPro" id="IPR001679">
    <property type="entry name" value="DNA_ligase"/>
</dbReference>
<evidence type="ECO:0000256" key="4">
    <source>
        <dbReference type="ARBA" id="ARBA00022705"/>
    </source>
</evidence>
<sequence>MTDQGTLGSESARAEAERLREELHHHAHSYYVEARPEISDTEYDRLFKRLLELEKNYPELCSPDSPTQRVGAEPQSKFKTVAHTAPMLSLDSTQDVDELRRFDDRIRKALGEGHEPTYVIEPKLDGASIELIYEDGVLTQAVTRGNGRKGEQVTDNIRTISSVPLRLRTEARVAPELLSVRGEVIMYISEFQAFNARLVEAGGEPYASPRNSAAGSVRQLDSHVTASRKLDLLVYDILAIRGSGFKSDTDGIEAIRNWGFKVPDRIQTGRTVEDVLEYHAGFAADREGLDYEIDGIVIKLDDLSARSAIGVTSHHPRWALAFKFEPRQEVTRIDKIEVNVGRTGVITPVAVLDPVVVGGVTVSRASLHNREELRRKDLREGDTVRIQRAGDVIPQVVEVIAHEKDRARPFEMPTECPVCSTPVQEEGPRIKCPNRFGCSAQLQGRIIHLASRSALDIEGLGEETAALLVTEGLVSSLAELFDISPEQLVEYEGFAEKSAASLVEAIQSKKAPDLPQFLIALGIPEVGTAVARDLSGYFGSIEAILGATAEELEQIDGIGPKMSEVITAFLEDERNRSAIDAILARGVEPMASVPVDKDIPSAGTAVFTGALPIPRASAEAAWRAVGGRTASSVSAKTDLVVVGENAGSKREKAERLEVVILDFGEFVAKVVSMGGEVDVP</sequence>
<dbReference type="HAMAP" id="MF_01588">
    <property type="entry name" value="DNA_ligase_A"/>
    <property type="match status" value="1"/>
</dbReference>
<organism evidence="14">
    <name type="scientific">marine metagenome</name>
    <dbReference type="NCBI Taxonomy" id="408172"/>
    <lineage>
        <taxon>unclassified sequences</taxon>
        <taxon>metagenomes</taxon>
        <taxon>ecological metagenomes</taxon>
    </lineage>
</organism>
<dbReference type="FunFam" id="2.40.50.140:FF:000012">
    <property type="entry name" value="DNA ligase"/>
    <property type="match status" value="1"/>
</dbReference>
<evidence type="ECO:0000256" key="7">
    <source>
        <dbReference type="ARBA" id="ARBA00022833"/>
    </source>
</evidence>
<dbReference type="CDD" id="cd17748">
    <property type="entry name" value="BRCT_DNA_ligase_like"/>
    <property type="match status" value="1"/>
</dbReference>
<dbReference type="AlphaFoldDB" id="A0A381PJ80"/>
<dbReference type="PIRSF" id="PIRSF001604">
    <property type="entry name" value="LigA"/>
    <property type="match status" value="1"/>
</dbReference>
<feature type="domain" description="Helix-hairpin-helix DNA-binding motif class 1" evidence="12">
    <location>
        <begin position="486"/>
        <end position="505"/>
    </location>
</feature>
<comment type="cofactor">
    <cofactor evidence="1">
        <name>Mg(2+)</name>
        <dbReference type="ChEBI" id="CHEBI:18420"/>
    </cofactor>
</comment>
<dbReference type="Gene3D" id="3.30.470.30">
    <property type="entry name" value="DNA ligase/mRNA capping enzyme"/>
    <property type="match status" value="1"/>
</dbReference>
<dbReference type="Gene3D" id="2.40.50.140">
    <property type="entry name" value="Nucleic acid-binding proteins"/>
    <property type="match status" value="1"/>
</dbReference>
<evidence type="ECO:0000256" key="1">
    <source>
        <dbReference type="ARBA" id="ARBA00001946"/>
    </source>
</evidence>
<feature type="domain" description="Helix-hairpin-helix DNA-binding motif class 1" evidence="12">
    <location>
        <begin position="550"/>
        <end position="569"/>
    </location>
</feature>
<evidence type="ECO:0000256" key="6">
    <source>
        <dbReference type="ARBA" id="ARBA00022763"/>
    </source>
</evidence>
<dbReference type="InterPro" id="IPR036420">
    <property type="entry name" value="BRCT_dom_sf"/>
</dbReference>
<evidence type="ECO:0000259" key="12">
    <source>
        <dbReference type="SMART" id="SM00278"/>
    </source>
</evidence>
<dbReference type="Gene3D" id="6.20.10.30">
    <property type="match status" value="1"/>
</dbReference>
<dbReference type="EC" id="6.5.1.2" evidence="2"/>
<dbReference type="PANTHER" id="PTHR23389">
    <property type="entry name" value="CHROMOSOME TRANSMISSION FIDELITY FACTOR 18"/>
    <property type="match status" value="1"/>
</dbReference>
<dbReference type="Gene3D" id="1.10.287.610">
    <property type="entry name" value="Helix hairpin bin"/>
    <property type="match status" value="1"/>
</dbReference>
<dbReference type="InterPro" id="IPR013840">
    <property type="entry name" value="DNAligase_N"/>
</dbReference>
<dbReference type="SUPFAM" id="SSF47781">
    <property type="entry name" value="RuvA domain 2-like"/>
    <property type="match status" value="1"/>
</dbReference>
<evidence type="ECO:0000256" key="10">
    <source>
        <dbReference type="ARBA" id="ARBA00023204"/>
    </source>
</evidence>
<dbReference type="SUPFAM" id="SSF50249">
    <property type="entry name" value="Nucleic acid-binding proteins"/>
    <property type="match status" value="1"/>
</dbReference>
<reference evidence="14" key="1">
    <citation type="submission" date="2018-05" db="EMBL/GenBank/DDBJ databases">
        <authorList>
            <person name="Lanie J.A."/>
            <person name="Ng W.-L."/>
            <person name="Kazmierczak K.M."/>
            <person name="Andrzejewski T.M."/>
            <person name="Davidsen T.M."/>
            <person name="Wayne K.J."/>
            <person name="Tettelin H."/>
            <person name="Glass J.I."/>
            <person name="Rusch D."/>
            <person name="Podicherti R."/>
            <person name="Tsui H.-C.T."/>
            <person name="Winkler M.E."/>
        </authorList>
    </citation>
    <scope>NUCLEOTIDE SEQUENCE</scope>
</reference>
<dbReference type="SUPFAM" id="SSF56091">
    <property type="entry name" value="DNA ligase/mRNA capping enzyme, catalytic domain"/>
    <property type="match status" value="1"/>
</dbReference>
<dbReference type="InterPro" id="IPR010994">
    <property type="entry name" value="RuvA_2-like"/>
</dbReference>
<dbReference type="EMBL" id="UINC01001002">
    <property type="protein sequence ID" value="SUZ67082.1"/>
    <property type="molecule type" value="Genomic_DNA"/>
</dbReference>
<evidence type="ECO:0000256" key="5">
    <source>
        <dbReference type="ARBA" id="ARBA00022723"/>
    </source>
</evidence>
<dbReference type="InterPro" id="IPR003583">
    <property type="entry name" value="Hlx-hairpin-Hlx_DNA-bd_motif"/>
</dbReference>
<dbReference type="NCBIfam" id="NF005932">
    <property type="entry name" value="PRK07956.1"/>
    <property type="match status" value="1"/>
</dbReference>
<dbReference type="Gene3D" id="1.10.150.20">
    <property type="entry name" value="5' to 3' exonuclease, C-terminal subdomain"/>
    <property type="match status" value="2"/>
</dbReference>
<dbReference type="InterPro" id="IPR041663">
    <property type="entry name" value="DisA/LigA_HHH"/>
</dbReference>
<dbReference type="GO" id="GO:0006281">
    <property type="term" value="P:DNA repair"/>
    <property type="evidence" value="ECO:0007669"/>
    <property type="project" value="UniProtKB-KW"/>
</dbReference>
<dbReference type="Pfam" id="PF12826">
    <property type="entry name" value="HHH_2"/>
    <property type="match status" value="1"/>
</dbReference>
<dbReference type="InterPro" id="IPR033136">
    <property type="entry name" value="DNA_ligase_CS"/>
</dbReference>
<keyword evidence="10" id="KW-0234">DNA repair</keyword>
<dbReference type="SMART" id="SM00532">
    <property type="entry name" value="LIGANc"/>
    <property type="match status" value="1"/>
</dbReference>
<dbReference type="InterPro" id="IPR004150">
    <property type="entry name" value="NAD_DNA_ligase_OB"/>
</dbReference>
<evidence type="ECO:0000313" key="14">
    <source>
        <dbReference type="EMBL" id="SUZ67082.1"/>
    </source>
</evidence>
<keyword evidence="4" id="KW-0235">DNA replication</keyword>
<keyword evidence="9" id="KW-0520">NAD</keyword>
<keyword evidence="3" id="KW-0436">Ligase</keyword>
<gene>
    <name evidence="14" type="ORF">METZ01_LOCUS19936</name>
</gene>
<proteinExistence type="inferred from homology"/>
<dbReference type="FunFam" id="1.10.287.610:FF:000002">
    <property type="entry name" value="DNA ligase"/>
    <property type="match status" value="1"/>
</dbReference>
<evidence type="ECO:0000256" key="9">
    <source>
        <dbReference type="ARBA" id="ARBA00023027"/>
    </source>
</evidence>
<name>A0A381PJ80_9ZZZZ</name>
<dbReference type="GO" id="GO:0006260">
    <property type="term" value="P:DNA replication"/>
    <property type="evidence" value="ECO:0007669"/>
    <property type="project" value="UniProtKB-KW"/>
</dbReference>
<dbReference type="Pfam" id="PF14520">
    <property type="entry name" value="HHH_5"/>
    <property type="match status" value="1"/>
</dbReference>
<feature type="domain" description="NAD-dependent DNA ligase N-terminal" evidence="13">
    <location>
        <begin position="11"/>
        <end position="454"/>
    </location>
</feature>
<evidence type="ECO:0000256" key="8">
    <source>
        <dbReference type="ARBA" id="ARBA00022842"/>
    </source>
</evidence>
<dbReference type="InterPro" id="IPR013839">
    <property type="entry name" value="DNAligase_adenylation"/>
</dbReference>
<comment type="catalytic activity">
    <reaction evidence="11">
        <text>NAD(+) + (deoxyribonucleotide)n-3'-hydroxyl + 5'-phospho-(deoxyribonucleotide)m = (deoxyribonucleotide)n+m + AMP + beta-nicotinamide D-nucleotide.</text>
        <dbReference type="EC" id="6.5.1.2"/>
    </reaction>
</comment>
<keyword evidence="6" id="KW-0227">DNA damage</keyword>
<dbReference type="Pfam" id="PF01653">
    <property type="entry name" value="DNA_ligase_aden"/>
    <property type="match status" value="1"/>
</dbReference>
<dbReference type="CDD" id="cd00114">
    <property type="entry name" value="LIGANc"/>
    <property type="match status" value="1"/>
</dbReference>
<dbReference type="NCBIfam" id="TIGR00575">
    <property type="entry name" value="dnlj"/>
    <property type="match status" value="1"/>
</dbReference>
<dbReference type="SMART" id="SM00278">
    <property type="entry name" value="HhH1"/>
    <property type="match status" value="3"/>
</dbReference>
<dbReference type="GO" id="GO:0003911">
    <property type="term" value="F:DNA ligase (NAD+) activity"/>
    <property type="evidence" value="ECO:0007669"/>
    <property type="project" value="UniProtKB-EC"/>
</dbReference>
<keyword evidence="5" id="KW-0479">Metal-binding</keyword>
<dbReference type="GO" id="GO:0005829">
    <property type="term" value="C:cytosol"/>
    <property type="evidence" value="ECO:0007669"/>
    <property type="project" value="TreeGrafter"/>
</dbReference>
<evidence type="ECO:0000256" key="11">
    <source>
        <dbReference type="ARBA" id="ARBA00034005"/>
    </source>
</evidence>
<keyword evidence="7" id="KW-0862">Zinc</keyword>
<protein>
    <recommendedName>
        <fullName evidence="2">DNA ligase (NAD(+))</fullName>
        <ecNumber evidence="2">6.5.1.2</ecNumber>
    </recommendedName>
</protein>
<evidence type="ECO:0000259" key="13">
    <source>
        <dbReference type="SMART" id="SM00532"/>
    </source>
</evidence>
<feature type="domain" description="Helix-hairpin-helix DNA-binding motif class 1" evidence="12">
    <location>
        <begin position="452"/>
        <end position="471"/>
    </location>
</feature>
<evidence type="ECO:0000256" key="3">
    <source>
        <dbReference type="ARBA" id="ARBA00022598"/>
    </source>
</evidence>